<accession>A0A401UD12</accession>
<sequence>MRVKAQKKVMKKIMIIAVMLMISIAAVQAQTPVNARQKAQRVRIAEGRANGDLTKGETALLNKQQRNIRRSECVAKADGVVTVRERRELHRQQHRANHAIRRAKHNPIDRKG</sequence>
<feature type="chain" id="PRO_5019500837" evidence="2">
    <location>
        <begin position="30"/>
        <end position="112"/>
    </location>
</feature>
<dbReference type="AlphaFoldDB" id="A0A401UD12"/>
<evidence type="ECO:0000256" key="2">
    <source>
        <dbReference type="SAM" id="SignalP"/>
    </source>
</evidence>
<feature type="compositionally biased region" description="Basic residues" evidence="1">
    <location>
        <begin position="92"/>
        <end position="105"/>
    </location>
</feature>
<feature type="signal peptide" evidence="2">
    <location>
        <begin position="1"/>
        <end position="29"/>
    </location>
</feature>
<evidence type="ECO:0000313" key="3">
    <source>
        <dbReference type="EMBL" id="GCC52763.1"/>
    </source>
</evidence>
<protein>
    <submittedName>
        <fullName evidence="3">Uncharacterized protein</fullName>
    </submittedName>
</protein>
<gene>
    <name evidence="3" type="ORF">SanaruYs_30020</name>
</gene>
<proteinExistence type="predicted"/>
<keyword evidence="2" id="KW-0732">Signal</keyword>
<dbReference type="EMBL" id="BHXQ01000005">
    <property type="protein sequence ID" value="GCC52763.1"/>
    <property type="molecule type" value="Genomic_DNA"/>
</dbReference>
<evidence type="ECO:0000313" key="4">
    <source>
        <dbReference type="Proteomes" id="UP000288227"/>
    </source>
</evidence>
<organism evidence="3 4">
    <name type="scientific">Chryseotalea sanaruensis</name>
    <dbReference type="NCBI Taxonomy" id="2482724"/>
    <lineage>
        <taxon>Bacteria</taxon>
        <taxon>Pseudomonadati</taxon>
        <taxon>Bacteroidota</taxon>
        <taxon>Cytophagia</taxon>
        <taxon>Cytophagales</taxon>
        <taxon>Chryseotaleaceae</taxon>
        <taxon>Chryseotalea</taxon>
    </lineage>
</organism>
<keyword evidence="4" id="KW-1185">Reference proteome</keyword>
<comment type="caution">
    <text evidence="3">The sequence shown here is derived from an EMBL/GenBank/DDBJ whole genome shotgun (WGS) entry which is preliminary data.</text>
</comment>
<reference evidence="3 4" key="1">
    <citation type="submission" date="2018-11" db="EMBL/GenBank/DDBJ databases">
        <title>Chryseotalea sanarue gen. nov., sp., nov., a member of the family Cytophagaceae, isolated from a brackish lake in Hamamatsu Japan.</title>
        <authorList>
            <person name="Maejima Y."/>
            <person name="Iino T."/>
            <person name="Muraguchi Y."/>
            <person name="Fukuda K."/>
            <person name="Ohkuma M."/>
            <person name="Moriuchi R."/>
            <person name="Dohra H."/>
            <person name="Kimbara K."/>
            <person name="Shintani M."/>
        </authorList>
    </citation>
    <scope>NUCLEOTIDE SEQUENCE [LARGE SCALE GENOMIC DNA]</scope>
    <source>
        <strain evidence="3 4">Ys</strain>
    </source>
</reference>
<feature type="region of interest" description="Disordered" evidence="1">
    <location>
        <begin position="89"/>
        <end position="112"/>
    </location>
</feature>
<evidence type="ECO:0000256" key="1">
    <source>
        <dbReference type="SAM" id="MobiDB-lite"/>
    </source>
</evidence>
<dbReference type="Proteomes" id="UP000288227">
    <property type="component" value="Unassembled WGS sequence"/>
</dbReference>
<name>A0A401UD12_9BACT</name>